<sequence>MKHSQIIIKPFKNKGLFNGESLFDDEVVVNRMKINQACYISSLSVVSGLMNRNDYPLKKKNYCIKKILDFLAEVDIKLNSIKDSPEKYILPIGTTELISHFSRDTYKKFLKILEDEEIIKAVPYENGNYYRYSNEKNDKTYTKRYCVLQSYLKKTDFALIWIDDFDRKKDRRFHVHKNLKVPAKYKKTLKKLEINIADAVKAELEHCYHMGINDHRMKIRISRIFYTTQKRFIKKGKKVDRIYHSFTNVSKVARRFYNIDFTGIDVVNCQPLLLALYLRKNDMPVDDKYVQDCENGHMYEQFEGLKGMDRNKVKVAIYKYLFFGWKTTTQINKYFRHLYPNCWKSLSTIHQNKDFSLASVLQNTEASIFNRLVPKKSKFYFTQFDAIYFSDLQDSANLQAEIIEHFANQNIRVTLEVKDIKSVPPKKMGKKVLEWSFEKGEVNTIKRAA</sequence>
<accession>A0A2U0HU87</accession>
<proteinExistence type="predicted"/>
<dbReference type="RefSeq" id="WP_116695594.1">
    <property type="nucleotide sequence ID" value="NZ_QEHR01000014.1"/>
</dbReference>
<name>A0A2U0HU87_9FLAO</name>
<gene>
    <name evidence="1" type="ORF">DDV96_15005</name>
</gene>
<dbReference type="OrthoDB" id="847285at2"/>
<evidence type="ECO:0000313" key="1">
    <source>
        <dbReference type="EMBL" id="PVW12418.1"/>
    </source>
</evidence>
<organism evidence="1 2">
    <name type="scientific">Marixanthomonas spongiae</name>
    <dbReference type="NCBI Taxonomy" id="2174845"/>
    <lineage>
        <taxon>Bacteria</taxon>
        <taxon>Pseudomonadati</taxon>
        <taxon>Bacteroidota</taxon>
        <taxon>Flavobacteriia</taxon>
        <taxon>Flavobacteriales</taxon>
        <taxon>Flavobacteriaceae</taxon>
        <taxon>Marixanthomonas</taxon>
    </lineage>
</organism>
<protein>
    <submittedName>
        <fullName evidence="1">Uncharacterized protein</fullName>
    </submittedName>
</protein>
<evidence type="ECO:0000313" key="2">
    <source>
        <dbReference type="Proteomes" id="UP000245962"/>
    </source>
</evidence>
<dbReference type="EMBL" id="QEHR01000014">
    <property type="protein sequence ID" value="PVW12418.1"/>
    <property type="molecule type" value="Genomic_DNA"/>
</dbReference>
<comment type="caution">
    <text evidence="1">The sequence shown here is derived from an EMBL/GenBank/DDBJ whole genome shotgun (WGS) entry which is preliminary data.</text>
</comment>
<reference evidence="1 2" key="1">
    <citation type="submission" date="2018-04" db="EMBL/GenBank/DDBJ databases">
        <title>Marixanthomonas spongiae HN-E44 sp. nov., isolated from a marine sponge.</title>
        <authorList>
            <person name="Luo L."/>
            <person name="Zhuang L."/>
        </authorList>
    </citation>
    <scope>NUCLEOTIDE SEQUENCE [LARGE SCALE GENOMIC DNA]</scope>
    <source>
        <strain evidence="1 2">HN-E44</strain>
    </source>
</reference>
<keyword evidence="2" id="KW-1185">Reference proteome</keyword>
<dbReference type="Proteomes" id="UP000245962">
    <property type="component" value="Unassembled WGS sequence"/>
</dbReference>
<dbReference type="AlphaFoldDB" id="A0A2U0HU87"/>